<accession>A0A4R8LGS1</accession>
<evidence type="ECO:0000313" key="3">
    <source>
        <dbReference type="Proteomes" id="UP000294581"/>
    </source>
</evidence>
<organism evidence="2 3">
    <name type="scientific">Alicyclobacillus sacchari</name>
    <dbReference type="NCBI Taxonomy" id="392010"/>
    <lineage>
        <taxon>Bacteria</taxon>
        <taxon>Bacillati</taxon>
        <taxon>Bacillota</taxon>
        <taxon>Bacilli</taxon>
        <taxon>Bacillales</taxon>
        <taxon>Alicyclobacillaceae</taxon>
        <taxon>Alicyclobacillus</taxon>
    </lineage>
</organism>
<dbReference type="SUPFAM" id="SSF52540">
    <property type="entry name" value="P-loop containing nucleoside triphosphate hydrolases"/>
    <property type="match status" value="1"/>
</dbReference>
<name>A0A4R8LGS1_9BACL</name>
<gene>
    <name evidence="2" type="ORF">C7445_11644</name>
</gene>
<dbReference type="Proteomes" id="UP000294581">
    <property type="component" value="Unassembled WGS sequence"/>
</dbReference>
<evidence type="ECO:0000313" key="2">
    <source>
        <dbReference type="EMBL" id="TDY42366.1"/>
    </source>
</evidence>
<dbReference type="OrthoDB" id="1805550at2"/>
<comment type="caution">
    <text evidence="2">The sequence shown here is derived from an EMBL/GenBank/DDBJ whole genome shotgun (WGS) entry which is preliminary data.</text>
</comment>
<keyword evidence="3" id="KW-1185">Reference proteome</keyword>
<reference evidence="2 3" key="1">
    <citation type="submission" date="2019-03" db="EMBL/GenBank/DDBJ databases">
        <title>Genomic Encyclopedia of Type Strains, Phase IV (KMG-IV): sequencing the most valuable type-strain genomes for metagenomic binning, comparative biology and taxonomic classification.</title>
        <authorList>
            <person name="Goeker M."/>
        </authorList>
    </citation>
    <scope>NUCLEOTIDE SEQUENCE [LARGE SCALE GENOMIC DNA]</scope>
    <source>
        <strain evidence="2 3">DSM 17974</strain>
    </source>
</reference>
<protein>
    <submittedName>
        <fullName evidence="2">Uncharacterized protein</fullName>
    </submittedName>
</protein>
<sequence length="592" mass="68959">MAFMQLKRDYFTELREQIMNPDTWDAERFVVFDHEPGLGKTIHAQRFIGEMTRTHPYRVLWVQPFKKDGLLDATANAINETAGKPVALAVEGEDLRTGKKRQSVIEPQVLVITTRMYAQVCKGEHEELIRGRDILLIDEYPNLMDEIVISRRELSTLYSYSVNIESGILDEMLDMFRDELRRLRVPAAEEHGHMIWTTFQSEEYRKYRVEINKLVKSPRVKDCRELLLKFRQLFRHEVYYYNGAFYTYDDSYDYVRLKNNIILDANADFFYPYQLSKRFVVKHQPKVHDYSRSALHHYLVNTGKKGLKDNPALFDQVVKTVDLYGRKGVLFVVDKENKPKLEAAITSHYRDEGEREETLADISRKLGVEISVEYHGNLLGRNDWRTFDTCVIVKTPNFDYGTYALMAYFFHALDKDKSFRNIELFRDVEVEAIRNSTIAAELFQAVKRINRDNSQKSEIYLFCSNEEAVGIVRKQLPGIKYVREQWEGGTTKCKVGDEGQNDKSRVAKLKALILKYKAAGVDSVRKQELRLQIGYSKSAFSHRLRELKSFLVEHDITNEGQRLRFQMQGGGSQAKSDQHSRLGEDTRELVTV</sequence>
<feature type="region of interest" description="Disordered" evidence="1">
    <location>
        <begin position="568"/>
        <end position="587"/>
    </location>
</feature>
<feature type="compositionally biased region" description="Basic and acidic residues" evidence="1">
    <location>
        <begin position="576"/>
        <end position="587"/>
    </location>
</feature>
<evidence type="ECO:0000256" key="1">
    <source>
        <dbReference type="SAM" id="MobiDB-lite"/>
    </source>
</evidence>
<dbReference type="RefSeq" id="WP_134160906.1">
    <property type="nucleotide sequence ID" value="NZ_SORF01000016.1"/>
</dbReference>
<proteinExistence type="predicted"/>
<dbReference type="AlphaFoldDB" id="A0A4R8LGS1"/>
<dbReference type="EMBL" id="SORF01000016">
    <property type="protein sequence ID" value="TDY42366.1"/>
    <property type="molecule type" value="Genomic_DNA"/>
</dbReference>
<dbReference type="InterPro" id="IPR027417">
    <property type="entry name" value="P-loop_NTPase"/>
</dbReference>